<evidence type="ECO:0000256" key="8">
    <source>
        <dbReference type="ARBA" id="ARBA00023136"/>
    </source>
</evidence>
<keyword evidence="8 9" id="KW-0472">Membrane</keyword>
<dbReference type="SUPFAM" id="SSF161098">
    <property type="entry name" value="MetI-like"/>
    <property type="match status" value="1"/>
</dbReference>
<dbReference type="PROSITE" id="PS50928">
    <property type="entry name" value="ABC_TM1"/>
    <property type="match status" value="1"/>
</dbReference>
<evidence type="ECO:0000256" key="7">
    <source>
        <dbReference type="ARBA" id="ARBA00022989"/>
    </source>
</evidence>
<evidence type="ECO:0000256" key="9">
    <source>
        <dbReference type="RuleBase" id="RU363032"/>
    </source>
</evidence>
<feature type="transmembrane region" description="Helical" evidence="9">
    <location>
        <begin position="59"/>
        <end position="81"/>
    </location>
</feature>
<dbReference type="OrthoDB" id="9808531at2"/>
<feature type="transmembrane region" description="Helical" evidence="9">
    <location>
        <begin position="20"/>
        <end position="47"/>
    </location>
</feature>
<dbReference type="PANTHER" id="PTHR30614">
    <property type="entry name" value="MEMBRANE COMPONENT OF AMINO ACID ABC TRANSPORTER"/>
    <property type="match status" value="1"/>
</dbReference>
<dbReference type="EMBL" id="AP018933">
    <property type="protein sequence ID" value="BBG29215.1"/>
    <property type="molecule type" value="Genomic_DNA"/>
</dbReference>
<accession>A0A348HC63</accession>
<evidence type="ECO:0000256" key="2">
    <source>
        <dbReference type="ARBA" id="ARBA00010072"/>
    </source>
</evidence>
<feature type="transmembrane region" description="Helical" evidence="9">
    <location>
        <begin position="188"/>
        <end position="208"/>
    </location>
</feature>
<dbReference type="KEGG" id="zpl:ZBT109_0426"/>
<keyword evidence="3 9" id="KW-0813">Transport</keyword>
<comment type="similarity">
    <text evidence="2">Belongs to the binding-protein-dependent transport system permease family. HisMQ subfamily.</text>
</comment>
<comment type="subcellular location">
    <subcellularLocation>
        <location evidence="1">Cell inner membrane</location>
        <topology evidence="1">Multi-pass membrane protein</topology>
    </subcellularLocation>
    <subcellularLocation>
        <location evidence="9">Cell membrane</location>
        <topology evidence="9">Multi-pass membrane protein</topology>
    </subcellularLocation>
</comment>
<evidence type="ECO:0000313" key="12">
    <source>
        <dbReference type="Proteomes" id="UP000267342"/>
    </source>
</evidence>
<dbReference type="Proteomes" id="UP000267342">
    <property type="component" value="Chromosome"/>
</dbReference>
<dbReference type="GO" id="GO:0006865">
    <property type="term" value="P:amino acid transport"/>
    <property type="evidence" value="ECO:0007669"/>
    <property type="project" value="UniProtKB-KW"/>
</dbReference>
<sequence>MSVLSLWGEPLAPQYTDMIWSGLQCTLVLSIESIALALVLGLLLCIARMSPLAPVRGIAIGWLALFRNTPLLVQLLFWYFAFPGLLPQSVRLVLMTPAEWTLFGTVWESPSWEFLASLIGLTLYTASYVAEECRSGVATVSKGQWRAAQALGMTSGQAWRSVILPQALRAVVSPLMGQFMNAIKNSSLAMAVGYAELFYVCGMINDATQRTFELFGIVTVLYIATVGVVELLNAILTACMTPLHGRRN</sequence>
<keyword evidence="7 9" id="KW-1133">Transmembrane helix</keyword>
<evidence type="ECO:0000256" key="1">
    <source>
        <dbReference type="ARBA" id="ARBA00004429"/>
    </source>
</evidence>
<dbReference type="InterPro" id="IPR043429">
    <property type="entry name" value="ArtM/GltK/GlnP/TcyL/YhdX-like"/>
</dbReference>
<evidence type="ECO:0000259" key="10">
    <source>
        <dbReference type="PROSITE" id="PS50928"/>
    </source>
</evidence>
<dbReference type="RefSeq" id="WP_051523678.1">
    <property type="nucleotide sequence ID" value="NZ_AP018933.1"/>
</dbReference>
<dbReference type="Pfam" id="PF00528">
    <property type="entry name" value="BPD_transp_1"/>
    <property type="match status" value="1"/>
</dbReference>
<dbReference type="PANTHER" id="PTHR30614:SF47">
    <property type="entry name" value="ABC TRANSPORTER PERMEASE"/>
    <property type="match status" value="1"/>
</dbReference>
<dbReference type="InterPro" id="IPR035906">
    <property type="entry name" value="MetI-like_sf"/>
</dbReference>
<evidence type="ECO:0000256" key="6">
    <source>
        <dbReference type="ARBA" id="ARBA00022970"/>
    </source>
</evidence>
<reference evidence="11 12" key="1">
    <citation type="submission" date="2018-09" db="EMBL/GenBank/DDBJ databases">
        <title>Zymobacter palmae IAM14233 (=T109) whole genome analysis.</title>
        <authorList>
            <person name="Yanase H."/>
        </authorList>
    </citation>
    <scope>NUCLEOTIDE SEQUENCE [LARGE SCALE GENOMIC DNA]</scope>
    <source>
        <strain evidence="11 12">IAM14233</strain>
    </source>
</reference>
<feature type="transmembrane region" description="Helical" evidence="9">
    <location>
        <begin position="112"/>
        <end position="130"/>
    </location>
</feature>
<evidence type="ECO:0000256" key="3">
    <source>
        <dbReference type="ARBA" id="ARBA00022448"/>
    </source>
</evidence>
<evidence type="ECO:0000256" key="4">
    <source>
        <dbReference type="ARBA" id="ARBA00022475"/>
    </source>
</evidence>
<feature type="transmembrane region" description="Helical" evidence="9">
    <location>
        <begin position="214"/>
        <end position="239"/>
    </location>
</feature>
<keyword evidence="5 9" id="KW-0812">Transmembrane</keyword>
<dbReference type="AlphaFoldDB" id="A0A348HC63"/>
<evidence type="ECO:0000256" key="5">
    <source>
        <dbReference type="ARBA" id="ARBA00022692"/>
    </source>
</evidence>
<evidence type="ECO:0000313" key="11">
    <source>
        <dbReference type="EMBL" id="BBG29215.1"/>
    </source>
</evidence>
<proteinExistence type="inferred from homology"/>
<organism evidence="11 12">
    <name type="scientific">Zymobacter palmae</name>
    <dbReference type="NCBI Taxonomy" id="33074"/>
    <lineage>
        <taxon>Bacteria</taxon>
        <taxon>Pseudomonadati</taxon>
        <taxon>Pseudomonadota</taxon>
        <taxon>Gammaproteobacteria</taxon>
        <taxon>Oceanospirillales</taxon>
        <taxon>Halomonadaceae</taxon>
        <taxon>Zymobacter group</taxon>
        <taxon>Zymobacter</taxon>
    </lineage>
</organism>
<dbReference type="NCBIfam" id="TIGR01726">
    <property type="entry name" value="HEQRo_perm_3TM"/>
    <property type="match status" value="1"/>
</dbReference>
<protein>
    <submittedName>
        <fullName evidence="11">ABC-type amino acid transport system, permease</fullName>
    </submittedName>
</protein>
<name>A0A348HC63_9GAMM</name>
<dbReference type="STRING" id="1123510.GCA_000620025_00629"/>
<feature type="domain" description="ABC transmembrane type-1" evidence="10">
    <location>
        <begin position="23"/>
        <end position="233"/>
    </location>
</feature>
<keyword evidence="4" id="KW-1003">Cell membrane</keyword>
<dbReference type="CDD" id="cd06261">
    <property type="entry name" value="TM_PBP2"/>
    <property type="match status" value="1"/>
</dbReference>
<dbReference type="GO" id="GO:0022857">
    <property type="term" value="F:transmembrane transporter activity"/>
    <property type="evidence" value="ECO:0007669"/>
    <property type="project" value="InterPro"/>
</dbReference>
<dbReference type="Gene3D" id="1.10.3720.10">
    <property type="entry name" value="MetI-like"/>
    <property type="match status" value="1"/>
</dbReference>
<dbReference type="InterPro" id="IPR000515">
    <property type="entry name" value="MetI-like"/>
</dbReference>
<dbReference type="GO" id="GO:0043190">
    <property type="term" value="C:ATP-binding cassette (ABC) transporter complex"/>
    <property type="evidence" value="ECO:0007669"/>
    <property type="project" value="InterPro"/>
</dbReference>
<keyword evidence="6" id="KW-0029">Amino-acid transport</keyword>
<keyword evidence="12" id="KW-1185">Reference proteome</keyword>
<dbReference type="InterPro" id="IPR010065">
    <property type="entry name" value="AA_ABC_transptr_permease_3TM"/>
</dbReference>
<gene>
    <name evidence="11" type="ORF">ZBT109_0426</name>
</gene>